<gene>
    <name evidence="5" type="ORF">Bcop_1334</name>
</gene>
<dbReference type="Gene3D" id="3.40.109.10">
    <property type="entry name" value="NADH Oxidase"/>
    <property type="match status" value="1"/>
</dbReference>
<dbReference type="FunFam" id="3.40.109.10:FF:000001">
    <property type="entry name" value="Nitroreductase family"/>
    <property type="match status" value="1"/>
</dbReference>
<keyword evidence="2" id="KW-0963">Cytoplasm</keyword>
<keyword evidence="3" id="KW-0560">Oxidoreductase</keyword>
<dbReference type="SUPFAM" id="SSF55469">
    <property type="entry name" value="FMN-dependent nitroreductase-like"/>
    <property type="match status" value="1"/>
</dbReference>
<comment type="subcellular location">
    <subcellularLocation>
        <location evidence="1">Cytoplasm</location>
    </subcellularLocation>
</comment>
<dbReference type="PANTHER" id="PTHR43035:SF1">
    <property type="entry name" value="FATTY ACID REPRESSION MUTANT PROTEIN 2-RELATED"/>
    <property type="match status" value="1"/>
</dbReference>
<evidence type="ECO:0000256" key="1">
    <source>
        <dbReference type="ARBA" id="ARBA00004496"/>
    </source>
</evidence>
<dbReference type="GO" id="GO:0005737">
    <property type="term" value="C:cytoplasm"/>
    <property type="evidence" value="ECO:0007669"/>
    <property type="project" value="UniProtKB-SubCell"/>
</dbReference>
<evidence type="ECO:0000259" key="4">
    <source>
        <dbReference type="Pfam" id="PF00881"/>
    </source>
</evidence>
<evidence type="ECO:0000313" key="6">
    <source>
        <dbReference type="Proteomes" id="UP000018439"/>
    </source>
</evidence>
<feature type="domain" description="Nitroreductase" evidence="4">
    <location>
        <begin position="10"/>
        <end position="180"/>
    </location>
</feature>
<dbReference type="InterPro" id="IPR033877">
    <property type="entry name" value="Frm2/Hbn1"/>
</dbReference>
<keyword evidence="6" id="KW-1185">Reference proteome</keyword>
<dbReference type="GO" id="GO:0034599">
    <property type="term" value="P:cellular response to oxidative stress"/>
    <property type="evidence" value="ECO:0007669"/>
    <property type="project" value="InterPro"/>
</dbReference>
<dbReference type="HOGENOM" id="CLU_073125_1_0_10"/>
<reference evidence="5 6" key="1">
    <citation type="journal article" date="2011" name="Stand. Genomic Sci.">
        <title>Non-contiguous finished genome sequence of Bacteroides coprosuis type strain (PC139).</title>
        <authorList>
            <person name="Land M."/>
            <person name="Held B."/>
            <person name="Gronow S."/>
            <person name="Abt B."/>
            <person name="Lucas S."/>
            <person name="Del Rio T.G."/>
            <person name="Nolan M."/>
            <person name="Tice H."/>
            <person name="Cheng J.F."/>
            <person name="Pitluck S."/>
            <person name="Liolios K."/>
            <person name="Pagani I."/>
            <person name="Ivanova N."/>
            <person name="Mavromatis K."/>
            <person name="Mikhailova N."/>
            <person name="Pati A."/>
            <person name="Tapia R."/>
            <person name="Han C."/>
            <person name="Goodwin L."/>
            <person name="Chen A."/>
            <person name="Palaniappan K."/>
            <person name="Hauser L."/>
            <person name="Brambilla E.M."/>
            <person name="Rohde M."/>
            <person name="Goker M."/>
            <person name="Detter J.C."/>
            <person name="Woyke T."/>
            <person name="Bristow J."/>
            <person name="Eisen J.A."/>
            <person name="Markowitz V."/>
            <person name="Hugenholtz P."/>
            <person name="Kyrpides N.C."/>
            <person name="Klenk H.P."/>
            <person name="Lapidus A."/>
        </authorList>
    </citation>
    <scope>NUCLEOTIDE SEQUENCE</scope>
    <source>
        <strain evidence="5 6">DSM 18011</strain>
    </source>
</reference>
<sequence length="201" mass="23001">MIENKLWSAIENRRSIYSIDDKIELSNKEIKDLVDFAVKYVPSAFNNQSTRTVLLLGDEHKKLWDITKGILKEIVPADAFKNTEAKIDNSFRSGYGTILFYADDAATKNLMEQFPTYAEKFPGWADQSSAMHQFAIWTMLTDKGLGVNLQHYNPLIDESVRKEWGIDENWRLIAQMPFGRPTGDAGAKEFKPVSERSIVFE</sequence>
<dbReference type="InterPro" id="IPR029479">
    <property type="entry name" value="Nitroreductase"/>
</dbReference>
<accession>F3ZNV6</accession>
<dbReference type="eggNOG" id="COG3560">
    <property type="taxonomic scope" value="Bacteria"/>
</dbReference>
<dbReference type="STRING" id="679937.Bcop_1334"/>
<dbReference type="PANTHER" id="PTHR43035">
    <property type="entry name" value="FATTY ACID REPRESSION MUTANT PROTEIN 2-RELATED"/>
    <property type="match status" value="1"/>
</dbReference>
<evidence type="ECO:0000256" key="3">
    <source>
        <dbReference type="ARBA" id="ARBA00023002"/>
    </source>
</evidence>
<dbReference type="EMBL" id="CM001167">
    <property type="protein sequence ID" value="EGJ71532.1"/>
    <property type="molecule type" value="Genomic_DNA"/>
</dbReference>
<dbReference type="OrthoDB" id="9810617at2"/>
<dbReference type="InterPro" id="IPR000415">
    <property type="entry name" value="Nitroreductase-like"/>
</dbReference>
<name>F3ZNV6_9BACE</name>
<organism evidence="5 6">
    <name type="scientific">Bacteroides coprosuis DSM 18011</name>
    <dbReference type="NCBI Taxonomy" id="679937"/>
    <lineage>
        <taxon>Bacteria</taxon>
        <taxon>Pseudomonadati</taxon>
        <taxon>Bacteroidota</taxon>
        <taxon>Bacteroidia</taxon>
        <taxon>Bacteroidales</taxon>
        <taxon>Bacteroidaceae</taxon>
        <taxon>Bacteroides</taxon>
    </lineage>
</organism>
<evidence type="ECO:0000256" key="2">
    <source>
        <dbReference type="ARBA" id="ARBA00022490"/>
    </source>
</evidence>
<dbReference type="Proteomes" id="UP000018439">
    <property type="component" value="Chromosome"/>
</dbReference>
<dbReference type="AlphaFoldDB" id="F3ZNV6"/>
<protein>
    <submittedName>
        <fullName evidence="5">Nitroreductase</fullName>
    </submittedName>
</protein>
<dbReference type="GO" id="GO:0016491">
    <property type="term" value="F:oxidoreductase activity"/>
    <property type="evidence" value="ECO:0007669"/>
    <property type="project" value="UniProtKB-KW"/>
</dbReference>
<evidence type="ECO:0000313" key="5">
    <source>
        <dbReference type="EMBL" id="EGJ71532.1"/>
    </source>
</evidence>
<dbReference type="CDD" id="cd02140">
    <property type="entry name" value="Frm2-like"/>
    <property type="match status" value="1"/>
</dbReference>
<dbReference type="Pfam" id="PF00881">
    <property type="entry name" value="Nitroreductase"/>
    <property type="match status" value="1"/>
</dbReference>
<proteinExistence type="predicted"/>